<comment type="similarity">
    <text evidence="1">Belongs to the YggT family.</text>
</comment>
<proteinExistence type="inferred from homology"/>
<dbReference type="RefSeq" id="WP_054776508.1">
    <property type="nucleotide sequence ID" value="NZ_BBBX01000001.1"/>
</dbReference>
<feature type="transmembrane region" description="Helical" evidence="2">
    <location>
        <begin position="70"/>
        <end position="95"/>
    </location>
</feature>
<protein>
    <recommendedName>
        <fullName evidence="5">YggT family protein</fullName>
    </recommendedName>
</protein>
<dbReference type="PANTHER" id="PTHR33219:SF14">
    <property type="entry name" value="PROTEIN COFACTOR ASSEMBLY OF COMPLEX C SUBUNIT B CCB3, CHLOROPLASTIC-RELATED"/>
    <property type="match status" value="1"/>
</dbReference>
<sequence length="96" mass="10941">MIQLLLALHSALDLLIYLYMIVVMVSVLMTWFPGASTSRFGLLLGRLVDPFLRIFQRFIPPLAGIDFSPVIAFLALSGLRWLLNYLFAFLLNLVIR</sequence>
<keyword evidence="4" id="KW-1185">Reference proteome</keyword>
<accession>A0A0R2MXT7</accession>
<gene>
    <name evidence="3" type="ORF">IV56_GL001505</name>
</gene>
<dbReference type="PANTHER" id="PTHR33219">
    <property type="entry name" value="YLMG HOMOLOG PROTEIN 2, CHLOROPLASTIC"/>
    <property type="match status" value="1"/>
</dbReference>
<reference evidence="3 4" key="1">
    <citation type="journal article" date="2015" name="Genome Announc.">
        <title>Expanding the biotechnology potential of lactobacilli through comparative genomics of 213 strains and associated genera.</title>
        <authorList>
            <person name="Sun Z."/>
            <person name="Harris H.M."/>
            <person name="McCann A."/>
            <person name="Guo C."/>
            <person name="Argimon S."/>
            <person name="Zhang W."/>
            <person name="Yang X."/>
            <person name="Jeffery I.B."/>
            <person name="Cooney J.C."/>
            <person name="Kagawa T.F."/>
            <person name="Liu W."/>
            <person name="Song Y."/>
            <person name="Salvetti E."/>
            <person name="Wrobel A."/>
            <person name="Rasinkangas P."/>
            <person name="Parkhill J."/>
            <person name="Rea M.C."/>
            <person name="O'Sullivan O."/>
            <person name="Ritari J."/>
            <person name="Douillard F.P."/>
            <person name="Paul Ross R."/>
            <person name="Yang R."/>
            <person name="Briner A.E."/>
            <person name="Felis G.E."/>
            <person name="de Vos W.M."/>
            <person name="Barrangou R."/>
            <person name="Klaenhammer T.R."/>
            <person name="Caufield P.W."/>
            <person name="Cui Y."/>
            <person name="Zhang H."/>
            <person name="O'Toole P.W."/>
        </authorList>
    </citation>
    <scope>NUCLEOTIDE SEQUENCE [LARGE SCALE GENOMIC DNA]</scope>
    <source>
        <strain evidence="3 4">DSM 24301</strain>
    </source>
</reference>
<keyword evidence="2" id="KW-1133">Transmembrane helix</keyword>
<dbReference type="Pfam" id="PF02325">
    <property type="entry name" value="CCB3_YggT"/>
    <property type="match status" value="1"/>
</dbReference>
<comment type="caution">
    <text evidence="3">The sequence shown here is derived from an EMBL/GenBank/DDBJ whole genome shotgun (WGS) entry which is preliminary data.</text>
</comment>
<dbReference type="InterPro" id="IPR003425">
    <property type="entry name" value="CCB3/YggT"/>
</dbReference>
<dbReference type="Proteomes" id="UP000050969">
    <property type="component" value="Unassembled WGS sequence"/>
</dbReference>
<evidence type="ECO:0000256" key="2">
    <source>
        <dbReference type="SAM" id="Phobius"/>
    </source>
</evidence>
<name>A0A0R2MXT7_9LACO</name>
<evidence type="ECO:0000313" key="3">
    <source>
        <dbReference type="EMBL" id="KRO18373.1"/>
    </source>
</evidence>
<dbReference type="GO" id="GO:0016020">
    <property type="term" value="C:membrane"/>
    <property type="evidence" value="ECO:0007669"/>
    <property type="project" value="InterPro"/>
</dbReference>
<dbReference type="AlphaFoldDB" id="A0A0R2MXT7"/>
<evidence type="ECO:0000313" key="4">
    <source>
        <dbReference type="Proteomes" id="UP000050969"/>
    </source>
</evidence>
<dbReference type="STRING" id="1293598.IV56_GL001505"/>
<dbReference type="EMBL" id="JQCE01000005">
    <property type="protein sequence ID" value="KRO18373.1"/>
    <property type="molecule type" value="Genomic_DNA"/>
</dbReference>
<dbReference type="PATRIC" id="fig|1293598.4.peg.1570"/>
<feature type="transmembrane region" description="Helical" evidence="2">
    <location>
        <begin position="12"/>
        <end position="32"/>
    </location>
</feature>
<keyword evidence="2" id="KW-0812">Transmembrane</keyword>
<organism evidence="3 4">
    <name type="scientific">Lacticaseibacillus saniviri JCM 17471 = DSM 24301</name>
    <dbReference type="NCBI Taxonomy" id="1293598"/>
    <lineage>
        <taxon>Bacteria</taxon>
        <taxon>Bacillati</taxon>
        <taxon>Bacillota</taxon>
        <taxon>Bacilli</taxon>
        <taxon>Lactobacillales</taxon>
        <taxon>Lactobacillaceae</taxon>
        <taxon>Lacticaseibacillus</taxon>
    </lineage>
</organism>
<evidence type="ECO:0000256" key="1">
    <source>
        <dbReference type="ARBA" id="ARBA00010894"/>
    </source>
</evidence>
<keyword evidence="2" id="KW-0472">Membrane</keyword>
<dbReference type="OrthoDB" id="47652at2"/>
<evidence type="ECO:0008006" key="5">
    <source>
        <dbReference type="Google" id="ProtNLM"/>
    </source>
</evidence>